<evidence type="ECO:0000259" key="1">
    <source>
        <dbReference type="SMART" id="SM01321"/>
    </source>
</evidence>
<dbReference type="OrthoDB" id="9798161at2"/>
<sequence>MDNKDEIRKGRTCTFSIIVELVFFAVRKSEVFDKHALAVLETVFKNVCEDFQANMIQMRGESDHVHLLVSIPPKVSVSMLVNSLKCVSSRLLKKERKDLASKYWNGVLWSPSYIARSHMGSFGKTFENCSEEELL</sequence>
<dbReference type="GO" id="GO:0006313">
    <property type="term" value="P:DNA transposition"/>
    <property type="evidence" value="ECO:0007669"/>
    <property type="project" value="InterPro"/>
</dbReference>
<dbReference type="EMBL" id="AP012342">
    <property type="protein sequence ID" value="BAM06892.1"/>
    <property type="molecule type" value="Genomic_DNA"/>
</dbReference>
<dbReference type="SMART" id="SM01321">
    <property type="entry name" value="Y1_Tnp"/>
    <property type="match status" value="1"/>
</dbReference>
<proteinExistence type="predicted"/>
<accession>I0INP3</accession>
<gene>
    <name evidence="2" type="ordered locus">LFE_1207</name>
</gene>
<organism evidence="2 3">
    <name type="scientific">Leptospirillum ferrooxidans (strain C2-3)</name>
    <dbReference type="NCBI Taxonomy" id="1162668"/>
    <lineage>
        <taxon>Bacteria</taxon>
        <taxon>Pseudomonadati</taxon>
        <taxon>Nitrospirota</taxon>
        <taxon>Nitrospiria</taxon>
        <taxon>Nitrospirales</taxon>
        <taxon>Nitrospiraceae</taxon>
        <taxon>Leptospirillum</taxon>
    </lineage>
</organism>
<dbReference type="Gene3D" id="3.30.70.1290">
    <property type="entry name" value="Transposase IS200-like"/>
    <property type="match status" value="1"/>
</dbReference>
<dbReference type="RefSeq" id="WP_014449381.1">
    <property type="nucleotide sequence ID" value="NC_017094.1"/>
</dbReference>
<dbReference type="KEGG" id="lfc:LFE_1207"/>
<dbReference type="PANTHER" id="PTHR33360:SF2">
    <property type="entry name" value="TRANSPOSASE FOR INSERTION SEQUENCE ELEMENT IS200"/>
    <property type="match status" value="1"/>
</dbReference>
<evidence type="ECO:0000313" key="3">
    <source>
        <dbReference type="Proteomes" id="UP000007382"/>
    </source>
</evidence>
<dbReference type="eggNOG" id="COG1943">
    <property type="taxonomic scope" value="Bacteria"/>
</dbReference>
<dbReference type="GO" id="GO:0003677">
    <property type="term" value="F:DNA binding"/>
    <property type="evidence" value="ECO:0007669"/>
    <property type="project" value="InterPro"/>
</dbReference>
<reference evidence="3" key="2">
    <citation type="submission" date="2012-03" db="EMBL/GenBank/DDBJ databases">
        <title>The complete genome sequence of the pioneer microbe on fresh volcanic deposit, Leptospirillum ferrooxidans strain C2-3.</title>
        <authorList>
            <person name="Fujimura R."/>
            <person name="Sato Y."/>
            <person name="Nishizawa T."/>
            <person name="Nanba K."/>
            <person name="Oshima K."/>
            <person name="Hattori M."/>
            <person name="Kamijo T."/>
            <person name="Ohta H."/>
        </authorList>
    </citation>
    <scope>NUCLEOTIDE SEQUENCE [LARGE SCALE GENOMIC DNA]</scope>
    <source>
        <strain evidence="3">C2-3</strain>
    </source>
</reference>
<keyword evidence="3" id="KW-1185">Reference proteome</keyword>
<dbReference type="AlphaFoldDB" id="I0INP3"/>
<dbReference type="GO" id="GO:0004803">
    <property type="term" value="F:transposase activity"/>
    <property type="evidence" value="ECO:0007669"/>
    <property type="project" value="InterPro"/>
</dbReference>
<protein>
    <submittedName>
        <fullName evidence="2">Putative transposase, IS200 like family protein</fullName>
    </submittedName>
</protein>
<dbReference type="NCBIfam" id="NF033573">
    <property type="entry name" value="transpos_IS200"/>
    <property type="match status" value="1"/>
</dbReference>
<dbReference type="PATRIC" id="fig|1162668.3.peg.1403"/>
<dbReference type="SUPFAM" id="SSF143422">
    <property type="entry name" value="Transposase IS200-like"/>
    <property type="match status" value="1"/>
</dbReference>
<dbReference type="HOGENOM" id="CLU_101320_2_1_0"/>
<reference evidence="2 3" key="1">
    <citation type="journal article" date="2012" name="J. Bacteriol.">
        <title>Complete Genome Sequence of Leptospirillum ferrooxidans Strain C2-3, Isolated from a Fresh Volcanic Ash Deposit on the Island of Miyake, Japan.</title>
        <authorList>
            <person name="Fujimura R."/>
            <person name="Sato Y."/>
            <person name="Nishizawa T."/>
            <person name="Oshima K."/>
            <person name="Kim S.-W."/>
            <person name="Hattori M."/>
            <person name="Kamijo T."/>
            <person name="Ohta H."/>
        </authorList>
    </citation>
    <scope>NUCLEOTIDE SEQUENCE [LARGE SCALE GENOMIC DNA]</scope>
    <source>
        <strain evidence="2 3">C2-3</strain>
    </source>
</reference>
<dbReference type="Proteomes" id="UP000007382">
    <property type="component" value="Chromosome"/>
</dbReference>
<dbReference type="Pfam" id="PF01797">
    <property type="entry name" value="Y1_Tnp"/>
    <property type="match status" value="1"/>
</dbReference>
<feature type="domain" description="Transposase IS200-like" evidence="1">
    <location>
        <begin position="14"/>
        <end position="128"/>
    </location>
</feature>
<dbReference type="STRING" id="1162668.LFE_1207"/>
<dbReference type="InterPro" id="IPR002686">
    <property type="entry name" value="Transposase_17"/>
</dbReference>
<dbReference type="PANTHER" id="PTHR33360">
    <property type="entry name" value="TRANSPOSASE FOR INSERTION SEQUENCE ELEMENT IS200"/>
    <property type="match status" value="1"/>
</dbReference>
<evidence type="ECO:0000313" key="2">
    <source>
        <dbReference type="EMBL" id="BAM06892.1"/>
    </source>
</evidence>
<dbReference type="InterPro" id="IPR036515">
    <property type="entry name" value="Transposase_17_sf"/>
</dbReference>
<name>I0INP3_LEPFC</name>